<keyword evidence="3" id="KW-0560">Oxidoreductase</keyword>
<evidence type="ECO:0000256" key="3">
    <source>
        <dbReference type="ARBA" id="ARBA00023002"/>
    </source>
</evidence>
<dbReference type="PRINTS" id="PR00469">
    <property type="entry name" value="PNDRDTASEII"/>
</dbReference>
<dbReference type="InterPro" id="IPR036188">
    <property type="entry name" value="FAD/NAD-bd_sf"/>
</dbReference>
<sequence length="400" mass="44027">MWFGAVTVLSVLPWLASAAPVTDTKPKIDYDAIIVGGGPSGLAALSALARVRRNVLLVDSGVYRNGPTRHMHDVLGFDGVRPAYYRWAAREQISHYDTVSMTNGTVTNITAQENNTYFTVTGTYQDNEEKTLTARKVVLGTGLKDLLPDTPGLIENWGQGIYWCPWCDGHEHADQSIGLLGPLTSVPGTVREILTLNRDIIAFVNGTDTPSNREATEKDSPRWQDYLNLHNVTVENRTIASIERLKNGSNPNADPSLPSYPEYDLFRVHFTDGDSVTRAAFLTSFKHEQYSKVGEEAGVVLYGEKLGVDPTKGLVTNVPGIYAIGDCNSDNSTNVPHALYSGKRTAVFLHVQLERETANAELAGLNKTLHTRSLHEEVRSLWDHMNGGKDDLLYAGPFEQ</sequence>
<name>A0A0D9PB65_METAN</name>
<proteinExistence type="inferred from homology"/>
<keyword evidence="7" id="KW-1185">Reference proteome</keyword>
<dbReference type="SUPFAM" id="SSF51905">
    <property type="entry name" value="FAD/NAD(P)-binding domain"/>
    <property type="match status" value="1"/>
</dbReference>
<organism evidence="6 7">
    <name type="scientific">Metarhizium anisopliae BRIP 53293</name>
    <dbReference type="NCBI Taxonomy" id="1291518"/>
    <lineage>
        <taxon>Eukaryota</taxon>
        <taxon>Fungi</taxon>
        <taxon>Dikarya</taxon>
        <taxon>Ascomycota</taxon>
        <taxon>Pezizomycotina</taxon>
        <taxon>Sordariomycetes</taxon>
        <taxon>Hypocreomycetidae</taxon>
        <taxon>Hypocreales</taxon>
        <taxon>Clavicipitaceae</taxon>
        <taxon>Metarhizium</taxon>
    </lineage>
</organism>
<dbReference type="Proteomes" id="UP000054544">
    <property type="component" value="Unassembled WGS sequence"/>
</dbReference>
<protein>
    <recommendedName>
        <fullName evidence="5">FAD/NAD(P)-binding domain-containing protein</fullName>
    </recommendedName>
</protein>
<evidence type="ECO:0000313" key="7">
    <source>
        <dbReference type="Proteomes" id="UP000054544"/>
    </source>
</evidence>
<evidence type="ECO:0000259" key="5">
    <source>
        <dbReference type="Pfam" id="PF07992"/>
    </source>
</evidence>
<feature type="domain" description="FAD/NAD(P)-binding" evidence="5">
    <location>
        <begin position="30"/>
        <end position="342"/>
    </location>
</feature>
<dbReference type="AlphaFoldDB" id="A0A0D9PB65"/>
<dbReference type="PRINTS" id="PR00368">
    <property type="entry name" value="FADPNR"/>
</dbReference>
<dbReference type="Gene3D" id="3.50.50.60">
    <property type="entry name" value="FAD/NAD(P)-binding domain"/>
    <property type="match status" value="2"/>
</dbReference>
<evidence type="ECO:0000256" key="1">
    <source>
        <dbReference type="ARBA" id="ARBA00009333"/>
    </source>
</evidence>
<keyword evidence="2" id="KW-0285">Flavoprotein</keyword>
<dbReference type="OrthoDB" id="4570620at2759"/>
<dbReference type="STRING" id="1291518.A0A0D9PB65"/>
<dbReference type="Pfam" id="PF07992">
    <property type="entry name" value="Pyr_redox_2"/>
    <property type="match status" value="1"/>
</dbReference>
<accession>A0A0D9PB65</accession>
<dbReference type="PANTHER" id="PTHR48105">
    <property type="entry name" value="THIOREDOXIN REDUCTASE 1-RELATED-RELATED"/>
    <property type="match status" value="1"/>
</dbReference>
<dbReference type="GO" id="GO:0016491">
    <property type="term" value="F:oxidoreductase activity"/>
    <property type="evidence" value="ECO:0007669"/>
    <property type="project" value="UniProtKB-KW"/>
</dbReference>
<feature type="signal peptide" evidence="4">
    <location>
        <begin position="1"/>
        <end position="18"/>
    </location>
</feature>
<gene>
    <name evidence="6" type="ORF">H634G_02213</name>
</gene>
<evidence type="ECO:0000256" key="4">
    <source>
        <dbReference type="SAM" id="SignalP"/>
    </source>
</evidence>
<comment type="similarity">
    <text evidence="1">Belongs to the class-II pyridine nucleotide-disulfide oxidoreductase family.</text>
</comment>
<dbReference type="InterPro" id="IPR023753">
    <property type="entry name" value="FAD/NAD-binding_dom"/>
</dbReference>
<dbReference type="GO" id="GO:0097237">
    <property type="term" value="P:cellular response to toxic substance"/>
    <property type="evidence" value="ECO:0007669"/>
    <property type="project" value="UniProtKB-ARBA"/>
</dbReference>
<evidence type="ECO:0000313" key="6">
    <source>
        <dbReference type="EMBL" id="KJK82020.1"/>
    </source>
</evidence>
<evidence type="ECO:0000256" key="2">
    <source>
        <dbReference type="ARBA" id="ARBA00022630"/>
    </source>
</evidence>
<dbReference type="InterPro" id="IPR050097">
    <property type="entry name" value="Ferredoxin-NADP_redctase_2"/>
</dbReference>
<keyword evidence="4" id="KW-0732">Signal</keyword>
<dbReference type="EMBL" id="KE384724">
    <property type="protein sequence ID" value="KJK82020.1"/>
    <property type="molecule type" value="Genomic_DNA"/>
</dbReference>
<feature type="chain" id="PRO_5002342585" description="FAD/NAD(P)-binding domain-containing protein" evidence="4">
    <location>
        <begin position="19"/>
        <end position="400"/>
    </location>
</feature>
<reference evidence="7" key="1">
    <citation type="journal article" date="2014" name="BMC Genomics">
        <title>The genome sequence of the biocontrol fungus Metarhizium anisopliae and comparative genomics of Metarhizium species.</title>
        <authorList>
            <person name="Pattemore J.A."/>
            <person name="Hane J.K."/>
            <person name="Williams A.H."/>
            <person name="Wilson B.A."/>
            <person name="Stodart B.J."/>
            <person name="Ash G.J."/>
        </authorList>
    </citation>
    <scope>NUCLEOTIDE SEQUENCE [LARGE SCALE GENOMIC DNA]</scope>
    <source>
        <strain evidence="7">BRIP 53293</strain>
    </source>
</reference>